<dbReference type="Proteomes" id="UP000054858">
    <property type="component" value="Unassembled WGS sequence"/>
</dbReference>
<comment type="caution">
    <text evidence="6">The sequence shown here is derived from an EMBL/GenBank/DDBJ whole genome shotgun (WGS) entry which is preliminary data.</text>
</comment>
<dbReference type="InterPro" id="IPR011051">
    <property type="entry name" value="RmlC_Cupin_sf"/>
</dbReference>
<dbReference type="PATRIC" id="fig|29423.5.peg.2350"/>
<evidence type="ECO:0000259" key="5">
    <source>
        <dbReference type="Pfam" id="PF17954"/>
    </source>
</evidence>
<dbReference type="EMBL" id="LNYP01000031">
    <property type="protein sequence ID" value="KTD37102.1"/>
    <property type="molecule type" value="Genomic_DNA"/>
</dbReference>
<dbReference type="CDD" id="cd02910">
    <property type="entry name" value="cupin_Yhhw_N"/>
    <property type="match status" value="1"/>
</dbReference>
<feature type="domain" description="Quercetin 2,3-dioxygenase C-terminal cupin" evidence="5">
    <location>
        <begin position="145"/>
        <end position="227"/>
    </location>
</feature>
<keyword evidence="2" id="KW-0408">Iron</keyword>
<feature type="binding site" evidence="2">
    <location>
        <position position="57"/>
    </location>
    <ligand>
        <name>Fe cation</name>
        <dbReference type="ChEBI" id="CHEBI:24875"/>
    </ligand>
</feature>
<sequence length="227" mass="25427">MITAYPYTTLGSADYGWLNTHYHFSFANYYNPKRMGFGHLRVINDDTIKPGTGFPTHPHKDMEIITYVTQGAITHRDSQRNQGRTEAGNIQVMTAGSGIYHSEYNLETIETKLFQIWIIPRVKNLKPRWETHQFPKHPSTNSLQLLVSGNGNAPLTINQDAKIYAGNLTANNQITHKLDGKAYLIVIEGRLMADEISLNQGDGAEIMDADTITFTSSADTTLLLIEV</sequence>
<dbReference type="RefSeq" id="WP_025386029.1">
    <property type="nucleotide sequence ID" value="NZ_LCUA01000001.1"/>
</dbReference>
<feature type="binding site" evidence="2">
    <location>
        <position position="103"/>
    </location>
    <ligand>
        <name>Fe cation</name>
        <dbReference type="ChEBI" id="CHEBI:24875"/>
    </ligand>
</feature>
<reference evidence="6 7" key="1">
    <citation type="submission" date="2015-11" db="EMBL/GenBank/DDBJ databases">
        <title>Genomic analysis of 38 Legionella species identifies large and diverse effector repertoires.</title>
        <authorList>
            <person name="Burstein D."/>
            <person name="Amaro F."/>
            <person name="Zusman T."/>
            <person name="Lifshitz Z."/>
            <person name="Cohen O."/>
            <person name="Gilbert J.A."/>
            <person name="Pupko T."/>
            <person name="Shuman H.A."/>
            <person name="Segal G."/>
        </authorList>
    </citation>
    <scope>NUCLEOTIDE SEQUENCE [LARGE SCALE GENOMIC DNA]</scope>
    <source>
        <strain evidence="6 7">Oak Ridge-10</strain>
    </source>
</reference>
<dbReference type="InterPro" id="IPR003829">
    <property type="entry name" value="Pirin_N_dom"/>
</dbReference>
<evidence type="ECO:0000256" key="3">
    <source>
        <dbReference type="RuleBase" id="RU003457"/>
    </source>
</evidence>
<dbReference type="SUPFAM" id="SSF51182">
    <property type="entry name" value="RmlC-like cupins"/>
    <property type="match status" value="1"/>
</dbReference>
<comment type="cofactor">
    <cofactor evidence="2">
        <name>Fe cation</name>
        <dbReference type="ChEBI" id="CHEBI:24875"/>
    </cofactor>
    <text evidence="2">Binds 1 Fe cation per subunit.</text>
</comment>
<keyword evidence="2" id="KW-0479">Metal-binding</keyword>
<dbReference type="PANTHER" id="PTHR43212:SF3">
    <property type="entry name" value="QUERCETIN 2,3-DIOXYGENASE"/>
    <property type="match status" value="1"/>
</dbReference>
<evidence type="ECO:0000256" key="1">
    <source>
        <dbReference type="ARBA" id="ARBA00008416"/>
    </source>
</evidence>
<dbReference type="InterPro" id="IPR012093">
    <property type="entry name" value="Pirin"/>
</dbReference>
<dbReference type="Pfam" id="PF17954">
    <property type="entry name" value="Pirin_C_2"/>
    <property type="match status" value="1"/>
</dbReference>
<dbReference type="InterPro" id="IPR014710">
    <property type="entry name" value="RmlC-like_jellyroll"/>
</dbReference>
<gene>
    <name evidence="6" type="ORF">Loak_2238</name>
</gene>
<organism evidence="6 7">
    <name type="scientific">Legionella oakridgensis</name>
    <dbReference type="NCBI Taxonomy" id="29423"/>
    <lineage>
        <taxon>Bacteria</taxon>
        <taxon>Pseudomonadati</taxon>
        <taxon>Pseudomonadota</taxon>
        <taxon>Gammaproteobacteria</taxon>
        <taxon>Legionellales</taxon>
        <taxon>Legionellaceae</taxon>
        <taxon>Legionella</taxon>
    </lineage>
</organism>
<feature type="binding site" evidence="2">
    <location>
        <position position="101"/>
    </location>
    <ligand>
        <name>Fe cation</name>
        <dbReference type="ChEBI" id="CHEBI:24875"/>
    </ligand>
</feature>
<proteinExistence type="inferred from homology"/>
<protein>
    <submittedName>
        <fullName evidence="6">Pirin-like protein</fullName>
    </submittedName>
</protein>
<comment type="similarity">
    <text evidence="1 3">Belongs to the pirin family.</text>
</comment>
<dbReference type="InterPro" id="IPR041602">
    <property type="entry name" value="Quercetinase_C"/>
</dbReference>
<dbReference type="PANTHER" id="PTHR43212">
    <property type="entry name" value="QUERCETIN 2,3-DIOXYGENASE"/>
    <property type="match status" value="1"/>
</dbReference>
<dbReference type="AlphaFoldDB" id="A0A0W0WXQ1"/>
<evidence type="ECO:0000256" key="2">
    <source>
        <dbReference type="PIRSR" id="PIRSR006232-1"/>
    </source>
</evidence>
<name>A0A0W0WXQ1_9GAMM</name>
<dbReference type="Pfam" id="PF02678">
    <property type="entry name" value="Pirin"/>
    <property type="match status" value="1"/>
</dbReference>
<accession>A0A0W0WXQ1</accession>
<evidence type="ECO:0000313" key="7">
    <source>
        <dbReference type="Proteomes" id="UP000054858"/>
    </source>
</evidence>
<evidence type="ECO:0000259" key="4">
    <source>
        <dbReference type="Pfam" id="PF02678"/>
    </source>
</evidence>
<feature type="domain" description="Pirin N-terminal" evidence="4">
    <location>
        <begin position="15"/>
        <end position="118"/>
    </location>
</feature>
<dbReference type="Gene3D" id="2.60.120.10">
    <property type="entry name" value="Jelly Rolls"/>
    <property type="match status" value="2"/>
</dbReference>
<feature type="binding site" evidence="2">
    <location>
        <position position="59"/>
    </location>
    <ligand>
        <name>Fe cation</name>
        <dbReference type="ChEBI" id="CHEBI:24875"/>
    </ligand>
</feature>
<dbReference type="PIRSF" id="PIRSF006232">
    <property type="entry name" value="Pirin"/>
    <property type="match status" value="1"/>
</dbReference>
<dbReference type="GO" id="GO:0046872">
    <property type="term" value="F:metal ion binding"/>
    <property type="evidence" value="ECO:0007669"/>
    <property type="project" value="UniProtKB-KW"/>
</dbReference>
<evidence type="ECO:0000313" key="6">
    <source>
        <dbReference type="EMBL" id="KTD37102.1"/>
    </source>
</evidence>